<dbReference type="InterPro" id="IPR010310">
    <property type="entry name" value="T7SS_ESAT-6-like"/>
</dbReference>
<proteinExistence type="inferred from homology"/>
<dbReference type="NCBIfam" id="TIGR03930">
    <property type="entry name" value="WXG100_ESAT6"/>
    <property type="match status" value="1"/>
</dbReference>
<dbReference type="AlphaFoldDB" id="A0A857MIY3"/>
<accession>A0A857MIY3</accession>
<reference evidence="2" key="1">
    <citation type="journal article" date="2021" name="Nat. Microbiol.">
        <title>Cocultivation of an ultrasmall environmental parasitic bacterium with lytic ability against bacteria associated with wastewater foams.</title>
        <authorList>
            <person name="Batinovic S."/>
            <person name="Rose J.J.A."/>
            <person name="Ratcliffe J."/>
            <person name="Seviour R.J."/>
            <person name="Petrovski S."/>
        </authorList>
    </citation>
    <scope>NUCLEOTIDE SEQUENCE</scope>
    <source>
        <strain evidence="2">CON44</strain>
    </source>
</reference>
<name>A0A857MIY3_9ACTN</name>
<dbReference type="EMBL" id="CP045810">
    <property type="protein sequence ID" value="QHN40710.1"/>
    <property type="molecule type" value="Genomic_DNA"/>
</dbReference>
<sequence>MSNGIIAYNFAGLDTLSGDLKSQFTKLGTLAEELKTQVNKLGANWQSQEGAAAYQQAQTKWDNAFADVRTQLNGLGSGVENAGTMMRNADRRVRDSFA</sequence>
<dbReference type="Pfam" id="PF06013">
    <property type="entry name" value="WXG100"/>
    <property type="match status" value="1"/>
</dbReference>
<evidence type="ECO:0000313" key="2">
    <source>
        <dbReference type="EMBL" id="QHN40710.1"/>
    </source>
</evidence>
<gene>
    <name evidence="2" type="ORF">GII30_17555</name>
</gene>
<comment type="similarity">
    <text evidence="1">Belongs to the WXG100 family.</text>
</comment>
<evidence type="ECO:0000256" key="1">
    <source>
        <dbReference type="RuleBase" id="RU362001"/>
    </source>
</evidence>
<protein>
    <recommendedName>
        <fullName evidence="1">ESAT-6-like protein</fullName>
    </recommendedName>
</protein>
<dbReference type="Gene3D" id="1.10.287.1060">
    <property type="entry name" value="ESAT-6-like"/>
    <property type="match status" value="1"/>
</dbReference>
<dbReference type="SUPFAM" id="SSF140453">
    <property type="entry name" value="EsxAB dimer-like"/>
    <property type="match status" value="1"/>
</dbReference>
<organism evidence="2">
    <name type="scientific">Gordonia amarae</name>
    <dbReference type="NCBI Taxonomy" id="36821"/>
    <lineage>
        <taxon>Bacteria</taxon>
        <taxon>Bacillati</taxon>
        <taxon>Actinomycetota</taxon>
        <taxon>Actinomycetes</taxon>
        <taxon>Mycobacteriales</taxon>
        <taxon>Gordoniaceae</taxon>
        <taxon>Gordonia</taxon>
    </lineage>
</organism>
<dbReference type="RefSeq" id="WP_005187763.1">
    <property type="nucleotide sequence ID" value="NZ_CP045804.1"/>
</dbReference>
<dbReference type="InterPro" id="IPR036689">
    <property type="entry name" value="ESAT-6-like_sf"/>
</dbReference>